<dbReference type="EMBL" id="JAGTJJ010000002">
    <property type="protein sequence ID" value="MDC3980192.1"/>
    <property type="molecule type" value="Genomic_DNA"/>
</dbReference>
<sequence length="58" mass="6437">MPTCRECDNEVDELKTVKVGTKKKKMCEDCADRVAQEGAIAEESEAVVQGMMGFKGRR</sequence>
<keyword evidence="2" id="KW-1185">Reference proteome</keyword>
<dbReference type="AlphaFoldDB" id="A0A9X3WY16"/>
<protein>
    <submittedName>
        <fullName evidence="1">Uncharacterized protein</fullName>
    </submittedName>
</protein>
<comment type="caution">
    <text evidence="1">The sequence shown here is derived from an EMBL/GenBank/DDBJ whole genome shotgun (WGS) entry which is preliminary data.</text>
</comment>
<name>A0A9X3WY16_9BACT</name>
<gene>
    <name evidence="1" type="ORF">KEG57_06790</name>
</gene>
<evidence type="ECO:0000313" key="1">
    <source>
        <dbReference type="EMBL" id="MDC3980192.1"/>
    </source>
</evidence>
<dbReference type="Proteomes" id="UP001151081">
    <property type="component" value="Unassembled WGS sequence"/>
</dbReference>
<proteinExistence type="predicted"/>
<organism evidence="1 2">
    <name type="scientific">Polyangium jinanense</name>
    <dbReference type="NCBI Taxonomy" id="2829994"/>
    <lineage>
        <taxon>Bacteria</taxon>
        <taxon>Pseudomonadati</taxon>
        <taxon>Myxococcota</taxon>
        <taxon>Polyangia</taxon>
        <taxon>Polyangiales</taxon>
        <taxon>Polyangiaceae</taxon>
        <taxon>Polyangium</taxon>
    </lineage>
</organism>
<accession>A0A9X3WY16</accession>
<evidence type="ECO:0000313" key="2">
    <source>
        <dbReference type="Proteomes" id="UP001151081"/>
    </source>
</evidence>
<dbReference type="RefSeq" id="WP_272417222.1">
    <property type="nucleotide sequence ID" value="NZ_JAGTJJ010000002.1"/>
</dbReference>
<reference evidence="1 2" key="1">
    <citation type="submission" date="2021-04" db="EMBL/GenBank/DDBJ databases">
        <title>Genome analysis of Polyangium sp.</title>
        <authorList>
            <person name="Li Y."/>
            <person name="Wang J."/>
        </authorList>
    </citation>
    <scope>NUCLEOTIDE SEQUENCE [LARGE SCALE GENOMIC DNA]</scope>
    <source>
        <strain evidence="1 2">SDU14</strain>
    </source>
</reference>